<organism evidence="6 7">
    <name type="scientific">Panagrolaimus superbus</name>
    <dbReference type="NCBI Taxonomy" id="310955"/>
    <lineage>
        <taxon>Eukaryota</taxon>
        <taxon>Metazoa</taxon>
        <taxon>Ecdysozoa</taxon>
        <taxon>Nematoda</taxon>
        <taxon>Chromadorea</taxon>
        <taxon>Rhabditida</taxon>
        <taxon>Tylenchina</taxon>
        <taxon>Panagrolaimomorpha</taxon>
        <taxon>Panagrolaimoidea</taxon>
        <taxon>Panagrolaimidae</taxon>
        <taxon>Panagrolaimus</taxon>
    </lineage>
</organism>
<protein>
    <recommendedName>
        <fullName evidence="4">Ribonuclease P protein subunit p29</fullName>
    </recommendedName>
</protein>
<dbReference type="InterPro" id="IPR016848">
    <property type="entry name" value="RNase_P/MRP_Rpp29-subunit"/>
</dbReference>
<dbReference type="InterPro" id="IPR023534">
    <property type="entry name" value="Rof/RNase_P-like"/>
</dbReference>
<dbReference type="Pfam" id="PF01868">
    <property type="entry name" value="RNase_P-MRP_p29"/>
    <property type="match status" value="1"/>
</dbReference>
<evidence type="ECO:0000313" key="6">
    <source>
        <dbReference type="Proteomes" id="UP000887577"/>
    </source>
</evidence>
<dbReference type="SUPFAM" id="SSF101744">
    <property type="entry name" value="Rof/RNase P subunit-like"/>
    <property type="match status" value="1"/>
</dbReference>
<dbReference type="WBParaSite" id="PSU_v2.g17977.t1">
    <property type="protein sequence ID" value="PSU_v2.g17977.t1"/>
    <property type="gene ID" value="PSU_v2.g17977"/>
</dbReference>
<dbReference type="GO" id="GO:0030677">
    <property type="term" value="C:ribonuclease P complex"/>
    <property type="evidence" value="ECO:0007669"/>
    <property type="project" value="InterPro"/>
</dbReference>
<comment type="subcellular location">
    <subcellularLocation>
        <location evidence="2">Nucleus</location>
    </subcellularLocation>
</comment>
<evidence type="ECO:0000313" key="7">
    <source>
        <dbReference type="WBParaSite" id="PSU_v2.g17977.t1"/>
    </source>
</evidence>
<dbReference type="InterPro" id="IPR036980">
    <property type="entry name" value="RNase_P/MRP_Rpp29_sf"/>
</dbReference>
<comment type="subunit">
    <text evidence="5">Component of nuclear RNase P and RNase MRP ribonucleoproteins. RNase P consists of a catalytic RNA moiety and 10 different protein chains; POP1, POP4, POP5, POP7, RPP14, RPP21, RPP25, RPP30, RPP38 and RPP40. Within the RNase P complex, POP1, POP7 and RPP25 form the 'finger' subcomplex, POP5, RPP14, RPP40 and homodimeric RPP30 form the 'palm' subcomplex, and RPP21, POP4 and RPP38 form the 'wrist' subcomplex. All subunits of the RNase P complex interact with the catalytic RNA. Several subunits of RNase P are also part of the RNase MRP complex. RNase MRP consists of a catalytic RNA moiety and about 8 protein subunits; POP1, POP7, RPP25, RPP30, RPP38, RPP40 and possibly also POP4 and POP5.</text>
</comment>
<dbReference type="GO" id="GO:0000172">
    <property type="term" value="C:ribonuclease MRP complex"/>
    <property type="evidence" value="ECO:0007669"/>
    <property type="project" value="InterPro"/>
</dbReference>
<evidence type="ECO:0000256" key="1">
    <source>
        <dbReference type="ARBA" id="ARBA00002435"/>
    </source>
</evidence>
<dbReference type="GO" id="GO:0006364">
    <property type="term" value="P:rRNA processing"/>
    <property type="evidence" value="ECO:0007669"/>
    <property type="project" value="TreeGrafter"/>
</dbReference>
<dbReference type="Gene3D" id="2.30.30.210">
    <property type="entry name" value="Ribonuclease P/MRP, subunit p29"/>
    <property type="match status" value="1"/>
</dbReference>
<dbReference type="PANTHER" id="PTHR13348">
    <property type="entry name" value="RIBONUCLEASE P SUBUNIT P29"/>
    <property type="match status" value="1"/>
</dbReference>
<reference evidence="7" key="1">
    <citation type="submission" date="2022-11" db="UniProtKB">
        <authorList>
            <consortium name="WormBaseParasite"/>
        </authorList>
    </citation>
    <scope>IDENTIFICATION</scope>
</reference>
<dbReference type="AlphaFoldDB" id="A0A914YF82"/>
<comment type="similarity">
    <text evidence="3">Belongs to the eukaryotic/archaeal RNase P protein component 1 family.</text>
</comment>
<comment type="function">
    <text evidence="1">Component of ribonuclease P, a ribonucleoprotein complex that generates mature tRNA molecules by cleaving their 5'-ends.</text>
</comment>
<dbReference type="GO" id="GO:0033204">
    <property type="term" value="F:ribonuclease P RNA binding"/>
    <property type="evidence" value="ECO:0007669"/>
    <property type="project" value="InterPro"/>
</dbReference>
<accession>A0A914YF82</accession>
<name>A0A914YF82_9BILA</name>
<keyword evidence="6" id="KW-1185">Reference proteome</keyword>
<dbReference type="InterPro" id="IPR002730">
    <property type="entry name" value="Rpp29/RNP1"/>
</dbReference>
<evidence type="ECO:0000256" key="3">
    <source>
        <dbReference type="ARBA" id="ARBA00006181"/>
    </source>
</evidence>
<dbReference type="PANTHER" id="PTHR13348:SF0">
    <property type="entry name" value="RIBONUCLEASE P PROTEIN SUBUNIT P29"/>
    <property type="match status" value="1"/>
</dbReference>
<evidence type="ECO:0000256" key="2">
    <source>
        <dbReference type="ARBA" id="ARBA00004123"/>
    </source>
</evidence>
<dbReference type="GO" id="GO:0001682">
    <property type="term" value="P:tRNA 5'-leader removal"/>
    <property type="evidence" value="ECO:0007669"/>
    <property type="project" value="InterPro"/>
</dbReference>
<evidence type="ECO:0000256" key="5">
    <source>
        <dbReference type="ARBA" id="ARBA00046486"/>
    </source>
</evidence>
<evidence type="ECO:0000256" key="4">
    <source>
        <dbReference type="ARBA" id="ARBA00016225"/>
    </source>
</evidence>
<sequence>MSEPTTSTNRKDGGRYFLFDATKKKIKPGPKKTAPQSIIKRAGGLSSASLKYSDYIPLYELWCGYFSELLSSMKQPDERLLKTDYHGCILYVTDSPNSSQLGLYGIVLHESKSTFQLLTKKDKLVVIQKEHTTFQFVFQNRVFTLFGDALGQRSFARGKKFKGRLTLPFFLPTNESPSSKSVTSEA</sequence>
<proteinExistence type="inferred from homology"/>
<dbReference type="GO" id="GO:0005634">
    <property type="term" value="C:nucleus"/>
    <property type="evidence" value="ECO:0007669"/>
    <property type="project" value="UniProtKB-SubCell"/>
</dbReference>
<dbReference type="Proteomes" id="UP000887577">
    <property type="component" value="Unplaced"/>
</dbReference>
<dbReference type="SMART" id="SM00538">
    <property type="entry name" value="POP4"/>
    <property type="match status" value="1"/>
</dbReference>